<organism evidence="1 2">
    <name type="scientific">Paraburkholderia tagetis</name>
    <dbReference type="NCBI Taxonomy" id="2913261"/>
    <lineage>
        <taxon>Bacteria</taxon>
        <taxon>Pseudomonadati</taxon>
        <taxon>Pseudomonadota</taxon>
        <taxon>Betaproteobacteria</taxon>
        <taxon>Burkholderiales</taxon>
        <taxon>Burkholderiaceae</taxon>
        <taxon>Paraburkholderia</taxon>
    </lineage>
</organism>
<protein>
    <recommendedName>
        <fullName evidence="3">DUF2622 domain-containing protein</fullName>
    </recommendedName>
</protein>
<gene>
    <name evidence="1" type="ORF">L5014_23755</name>
</gene>
<sequence>MTRYMTRVELHENPYKPTAQDYEKLHAAMEAKGFARTIKSGDGILYKLPSAMYYGESTLTTAEVMKHASAAAKSVCGKCSVITSEAPNSAWEGLAKA</sequence>
<dbReference type="EMBL" id="JAKLJA010000023">
    <property type="protein sequence ID" value="MCG5076353.1"/>
    <property type="molecule type" value="Genomic_DNA"/>
</dbReference>
<evidence type="ECO:0008006" key="3">
    <source>
        <dbReference type="Google" id="ProtNLM"/>
    </source>
</evidence>
<dbReference type="Proteomes" id="UP001139308">
    <property type="component" value="Unassembled WGS sequence"/>
</dbReference>
<proteinExistence type="predicted"/>
<dbReference type="RefSeq" id="WP_238466225.1">
    <property type="nucleotide sequence ID" value="NZ_JAKLJA010000023.1"/>
</dbReference>
<dbReference type="AlphaFoldDB" id="A0A9X1RXC6"/>
<evidence type="ECO:0000313" key="2">
    <source>
        <dbReference type="Proteomes" id="UP001139308"/>
    </source>
</evidence>
<name>A0A9X1RXC6_9BURK</name>
<comment type="caution">
    <text evidence="1">The sequence shown here is derived from an EMBL/GenBank/DDBJ whole genome shotgun (WGS) entry which is preliminary data.</text>
</comment>
<reference evidence="1" key="1">
    <citation type="submission" date="2022-01" db="EMBL/GenBank/DDBJ databases">
        <title>Genome sequence and assembly of Parabukholderia sp. RG36.</title>
        <authorList>
            <person name="Chhetri G."/>
        </authorList>
    </citation>
    <scope>NUCLEOTIDE SEQUENCE</scope>
    <source>
        <strain evidence="1">RG36</strain>
    </source>
</reference>
<keyword evidence="2" id="KW-1185">Reference proteome</keyword>
<accession>A0A9X1RXC6</accession>
<evidence type="ECO:0000313" key="1">
    <source>
        <dbReference type="EMBL" id="MCG5076353.1"/>
    </source>
</evidence>